<dbReference type="Gene3D" id="3.40.50.2300">
    <property type="match status" value="1"/>
</dbReference>
<keyword evidence="1 2" id="KW-0597">Phosphoprotein</keyword>
<dbReference type="RefSeq" id="WP_137277365.1">
    <property type="nucleotide sequence ID" value="NZ_QKNX01000006.1"/>
</dbReference>
<feature type="domain" description="Response regulatory" evidence="3">
    <location>
        <begin position="7"/>
        <end position="116"/>
    </location>
</feature>
<dbReference type="EMBL" id="QKNX01000006">
    <property type="protein sequence ID" value="TKR24943.1"/>
    <property type="molecule type" value="Genomic_DNA"/>
</dbReference>
<dbReference type="OrthoDB" id="86314at2157"/>
<accession>A0A4V5ZNF8</accession>
<dbReference type="SUPFAM" id="SSF52172">
    <property type="entry name" value="CheY-like"/>
    <property type="match status" value="1"/>
</dbReference>
<dbReference type="SMART" id="SM00448">
    <property type="entry name" value="REC"/>
    <property type="match status" value="1"/>
</dbReference>
<organism evidence="4 5">
    <name type="scientific">Natronomonas salsuginis</name>
    <dbReference type="NCBI Taxonomy" id="2217661"/>
    <lineage>
        <taxon>Archaea</taxon>
        <taxon>Methanobacteriati</taxon>
        <taxon>Methanobacteriota</taxon>
        <taxon>Stenosarchaea group</taxon>
        <taxon>Halobacteria</taxon>
        <taxon>Halobacteriales</taxon>
        <taxon>Natronomonadaceae</taxon>
        <taxon>Natronomonas</taxon>
    </lineage>
</organism>
<keyword evidence="5" id="KW-1185">Reference proteome</keyword>
<proteinExistence type="predicted"/>
<dbReference type="InterPro" id="IPR011006">
    <property type="entry name" value="CheY-like_superfamily"/>
</dbReference>
<dbReference type="Pfam" id="PF00072">
    <property type="entry name" value="Response_reg"/>
    <property type="match status" value="1"/>
</dbReference>
<dbReference type="CDD" id="cd00156">
    <property type="entry name" value="REC"/>
    <property type="match status" value="1"/>
</dbReference>
<dbReference type="Pfam" id="PF08663">
    <property type="entry name" value="HalX"/>
    <property type="match status" value="1"/>
</dbReference>
<dbReference type="Proteomes" id="UP000308037">
    <property type="component" value="Unassembled WGS sequence"/>
</dbReference>
<evidence type="ECO:0000259" key="3">
    <source>
        <dbReference type="PROSITE" id="PS50110"/>
    </source>
</evidence>
<sequence>MTDGTPTVLVVDDESQLADLYAAWLDDKYDVETAYGGPEAVETIDDRVDVALIDRLMPRLSGDDVVRCVREEGYGCRVAIVTAVEPDFGIIEMGFDEYVVKPVERRDITTVVGSLVTRTEYDEKLQEFFSLASKRAALQAEKSRHELEASVAYGELTAEFERLRRDLKRTADEMTGRDLEIEMQRVSAD</sequence>
<gene>
    <name evidence="4" type="ORF">DM868_13560</name>
</gene>
<reference evidence="4 5" key="1">
    <citation type="submission" date="2019-04" db="EMBL/GenBank/DDBJ databases">
        <title>Natronomonas sp. F20-122 a newhaloarchaeon isolated from a saline saltern of Isla Bacuta, Huelva, Spain.</title>
        <authorList>
            <person name="Duran-Viseras A."/>
            <person name="Sanchez-Porro C."/>
            <person name="Ventosa A."/>
        </authorList>
    </citation>
    <scope>NUCLEOTIDE SEQUENCE [LARGE SCALE GENOMIC DNA]</scope>
    <source>
        <strain evidence="4 5">F20-122</strain>
    </source>
</reference>
<dbReference type="GO" id="GO:0000160">
    <property type="term" value="P:phosphorelay signal transduction system"/>
    <property type="evidence" value="ECO:0007669"/>
    <property type="project" value="InterPro"/>
</dbReference>
<evidence type="ECO:0000256" key="1">
    <source>
        <dbReference type="ARBA" id="ARBA00022553"/>
    </source>
</evidence>
<dbReference type="InterPro" id="IPR013971">
    <property type="entry name" value="HalX_domain"/>
</dbReference>
<name>A0A4V5ZNF8_9EURY</name>
<dbReference type="InterPro" id="IPR001789">
    <property type="entry name" value="Sig_transdc_resp-reg_receiver"/>
</dbReference>
<dbReference type="PANTHER" id="PTHR44591:SF3">
    <property type="entry name" value="RESPONSE REGULATORY DOMAIN-CONTAINING PROTEIN"/>
    <property type="match status" value="1"/>
</dbReference>
<evidence type="ECO:0000256" key="2">
    <source>
        <dbReference type="PROSITE-ProRule" id="PRU00169"/>
    </source>
</evidence>
<feature type="modified residue" description="4-aspartylphosphate" evidence="2">
    <location>
        <position position="54"/>
    </location>
</feature>
<protein>
    <submittedName>
        <fullName evidence="4">Response regulator transcription factor</fullName>
    </submittedName>
</protein>
<dbReference type="PANTHER" id="PTHR44591">
    <property type="entry name" value="STRESS RESPONSE REGULATOR PROTEIN 1"/>
    <property type="match status" value="1"/>
</dbReference>
<dbReference type="PROSITE" id="PS50110">
    <property type="entry name" value="RESPONSE_REGULATORY"/>
    <property type="match status" value="1"/>
</dbReference>
<dbReference type="AlphaFoldDB" id="A0A4V5ZNF8"/>
<comment type="caution">
    <text evidence="4">The sequence shown here is derived from an EMBL/GenBank/DDBJ whole genome shotgun (WGS) entry which is preliminary data.</text>
</comment>
<evidence type="ECO:0000313" key="4">
    <source>
        <dbReference type="EMBL" id="TKR24943.1"/>
    </source>
</evidence>
<evidence type="ECO:0000313" key="5">
    <source>
        <dbReference type="Proteomes" id="UP000308037"/>
    </source>
</evidence>
<dbReference type="InterPro" id="IPR050595">
    <property type="entry name" value="Bact_response_regulator"/>
</dbReference>